<dbReference type="EMBL" id="SGXD01000011">
    <property type="protein sequence ID" value="RZS77522.1"/>
    <property type="molecule type" value="Genomic_DNA"/>
</dbReference>
<feature type="transmembrane region" description="Helical" evidence="1">
    <location>
        <begin position="49"/>
        <end position="72"/>
    </location>
</feature>
<dbReference type="AlphaFoldDB" id="A0A4Q7N7D7"/>
<evidence type="ECO:0000256" key="1">
    <source>
        <dbReference type="SAM" id="Phobius"/>
    </source>
</evidence>
<evidence type="ECO:0000313" key="3">
    <source>
        <dbReference type="Proteomes" id="UP000293638"/>
    </source>
</evidence>
<keyword evidence="1" id="KW-0812">Transmembrane</keyword>
<dbReference type="InterPro" id="IPR045924">
    <property type="entry name" value="DUF6343"/>
</dbReference>
<dbReference type="RefSeq" id="WP_130494749.1">
    <property type="nucleotide sequence ID" value="NZ_SGXD01000011.1"/>
</dbReference>
<sequence>MVRKERVGNEPSTSRSAYGARAVLAALGAVLMGAGAVLAAVTADGDGRICTLAVACAALCLVALVDLGVVLWRRYEERRPLI</sequence>
<dbReference type="Proteomes" id="UP000293638">
    <property type="component" value="Unassembled WGS sequence"/>
</dbReference>
<dbReference type="Pfam" id="PF19870">
    <property type="entry name" value="DUF6343"/>
    <property type="match status" value="1"/>
</dbReference>
<name>A0A4Q7N7D7_9ACTN</name>
<keyword evidence="3" id="KW-1185">Reference proteome</keyword>
<comment type="caution">
    <text evidence="2">The sequence shown here is derived from an EMBL/GenBank/DDBJ whole genome shotgun (WGS) entry which is preliminary data.</text>
</comment>
<gene>
    <name evidence="2" type="ORF">EV189_4030</name>
</gene>
<organism evidence="2 3">
    <name type="scientific">Motilibacter rhizosphaerae</name>
    <dbReference type="NCBI Taxonomy" id="598652"/>
    <lineage>
        <taxon>Bacteria</taxon>
        <taxon>Bacillati</taxon>
        <taxon>Actinomycetota</taxon>
        <taxon>Actinomycetes</taxon>
        <taxon>Motilibacterales</taxon>
        <taxon>Motilibacteraceae</taxon>
        <taxon>Motilibacter</taxon>
    </lineage>
</organism>
<keyword evidence="1" id="KW-0472">Membrane</keyword>
<protein>
    <submittedName>
        <fullName evidence="2">Uncharacterized protein</fullName>
    </submittedName>
</protein>
<keyword evidence="1" id="KW-1133">Transmembrane helix</keyword>
<evidence type="ECO:0000313" key="2">
    <source>
        <dbReference type="EMBL" id="RZS77522.1"/>
    </source>
</evidence>
<reference evidence="2 3" key="1">
    <citation type="submission" date="2019-02" db="EMBL/GenBank/DDBJ databases">
        <title>Genomic Encyclopedia of Type Strains, Phase IV (KMG-IV): sequencing the most valuable type-strain genomes for metagenomic binning, comparative biology and taxonomic classification.</title>
        <authorList>
            <person name="Goeker M."/>
        </authorList>
    </citation>
    <scope>NUCLEOTIDE SEQUENCE [LARGE SCALE GENOMIC DNA]</scope>
    <source>
        <strain evidence="2 3">DSM 45622</strain>
    </source>
</reference>
<accession>A0A4Q7N7D7</accession>
<proteinExistence type="predicted"/>